<organism evidence="2 3">
    <name type="scientific">Phialocephala subalpina</name>
    <dbReference type="NCBI Taxonomy" id="576137"/>
    <lineage>
        <taxon>Eukaryota</taxon>
        <taxon>Fungi</taxon>
        <taxon>Dikarya</taxon>
        <taxon>Ascomycota</taxon>
        <taxon>Pezizomycotina</taxon>
        <taxon>Leotiomycetes</taxon>
        <taxon>Helotiales</taxon>
        <taxon>Mollisiaceae</taxon>
        <taxon>Phialocephala</taxon>
        <taxon>Phialocephala fortinii species complex</taxon>
    </lineage>
</organism>
<proteinExistence type="predicted"/>
<dbReference type="Proteomes" id="UP000184330">
    <property type="component" value="Unassembled WGS sequence"/>
</dbReference>
<keyword evidence="3" id="KW-1185">Reference proteome</keyword>
<evidence type="ECO:0000256" key="1">
    <source>
        <dbReference type="SAM" id="MobiDB-lite"/>
    </source>
</evidence>
<protein>
    <submittedName>
        <fullName evidence="2">Uncharacterized protein</fullName>
    </submittedName>
</protein>
<reference evidence="2 3" key="1">
    <citation type="submission" date="2016-03" db="EMBL/GenBank/DDBJ databases">
        <authorList>
            <person name="Ploux O."/>
        </authorList>
    </citation>
    <scope>NUCLEOTIDE SEQUENCE [LARGE SCALE GENOMIC DNA]</scope>
    <source>
        <strain evidence="2 3">UAMH 11012</strain>
    </source>
</reference>
<feature type="compositionally biased region" description="Low complexity" evidence="1">
    <location>
        <begin position="22"/>
        <end position="36"/>
    </location>
</feature>
<feature type="compositionally biased region" description="Basic and acidic residues" evidence="1">
    <location>
        <begin position="74"/>
        <end position="83"/>
    </location>
</feature>
<feature type="compositionally biased region" description="Basic and acidic residues" evidence="1">
    <location>
        <begin position="113"/>
        <end position="128"/>
    </location>
</feature>
<sequence length="341" mass="37454">MSDKEGKKKEGKKDKKDEKMLKSIPKKTSTQKPSSSDAAPSLLYLSKRDEITRRHKNATQKTVAFKSVDSYEPLAKHASEAGSHRKTAHTSVSGSSSTTKPATKSPSVSNSSTKKEPTAQVSSHDKSNYKSKAGSQDPSKYATVHGSKRPTNMKVVSGSMKSVVPSFAKSTLNTSKDKEMAKRQSKIESLSLKERAEQEKWAQAQLRSQPACPTGKAWKRTKGGYQCEAKGHVVMDEMLAEGKGAVCFFDVINNPGTDGPLLYFGPYYYDKNAGLDGLYKYGGVQPKPDCVPEAYTWVLRNGSEHHSAAVYNGGMVLTKVGYIPLAEFERNRKEMGLKYCF</sequence>
<feature type="region of interest" description="Disordered" evidence="1">
    <location>
        <begin position="1"/>
        <end position="153"/>
    </location>
</feature>
<evidence type="ECO:0000313" key="2">
    <source>
        <dbReference type="EMBL" id="CZR61329.1"/>
    </source>
</evidence>
<feature type="compositionally biased region" description="Low complexity" evidence="1">
    <location>
        <begin position="93"/>
        <end position="109"/>
    </location>
</feature>
<gene>
    <name evidence="2" type="ORF">PAC_11225</name>
</gene>
<accession>A0A1L7X8I1</accession>
<dbReference type="OrthoDB" id="3443855at2759"/>
<dbReference type="AlphaFoldDB" id="A0A1L7X8I1"/>
<evidence type="ECO:0000313" key="3">
    <source>
        <dbReference type="Proteomes" id="UP000184330"/>
    </source>
</evidence>
<feature type="compositionally biased region" description="Basic and acidic residues" evidence="1">
    <location>
        <begin position="1"/>
        <end position="21"/>
    </location>
</feature>
<dbReference type="EMBL" id="FJOG01000018">
    <property type="protein sequence ID" value="CZR61329.1"/>
    <property type="molecule type" value="Genomic_DNA"/>
</dbReference>
<name>A0A1L7X8I1_9HELO</name>